<name>A0A0A9G5U5_ARUDO</name>
<dbReference type="AlphaFoldDB" id="A0A0A9G5U5"/>
<reference evidence="1" key="1">
    <citation type="submission" date="2014-09" db="EMBL/GenBank/DDBJ databases">
        <authorList>
            <person name="Magalhaes I.L.F."/>
            <person name="Oliveira U."/>
            <person name="Santos F.R."/>
            <person name="Vidigal T.H.D.A."/>
            <person name="Brescovit A.D."/>
            <person name="Santos A.J."/>
        </authorList>
    </citation>
    <scope>NUCLEOTIDE SEQUENCE</scope>
    <source>
        <tissue evidence="1">Shoot tissue taken approximately 20 cm above the soil surface</tissue>
    </source>
</reference>
<proteinExistence type="predicted"/>
<accession>A0A0A9G5U5</accession>
<organism evidence="1">
    <name type="scientific">Arundo donax</name>
    <name type="common">Giant reed</name>
    <name type="synonym">Donax arundinaceus</name>
    <dbReference type="NCBI Taxonomy" id="35708"/>
    <lineage>
        <taxon>Eukaryota</taxon>
        <taxon>Viridiplantae</taxon>
        <taxon>Streptophyta</taxon>
        <taxon>Embryophyta</taxon>
        <taxon>Tracheophyta</taxon>
        <taxon>Spermatophyta</taxon>
        <taxon>Magnoliopsida</taxon>
        <taxon>Liliopsida</taxon>
        <taxon>Poales</taxon>
        <taxon>Poaceae</taxon>
        <taxon>PACMAD clade</taxon>
        <taxon>Arundinoideae</taxon>
        <taxon>Arundineae</taxon>
        <taxon>Arundo</taxon>
    </lineage>
</organism>
<evidence type="ECO:0000313" key="1">
    <source>
        <dbReference type="EMBL" id="JAE17911.1"/>
    </source>
</evidence>
<protein>
    <submittedName>
        <fullName evidence="1">Uncharacterized protein</fullName>
    </submittedName>
</protein>
<dbReference type="EMBL" id="GBRH01179985">
    <property type="protein sequence ID" value="JAE17911.1"/>
    <property type="molecule type" value="Transcribed_RNA"/>
</dbReference>
<sequence length="42" mass="5028">MKDLKNLLLIQVYIWTETLNPSLRQEQDKCLMHSRFSQVLHG</sequence>
<reference evidence="1" key="2">
    <citation type="journal article" date="2015" name="Data Brief">
        <title>Shoot transcriptome of the giant reed, Arundo donax.</title>
        <authorList>
            <person name="Barrero R.A."/>
            <person name="Guerrero F.D."/>
            <person name="Moolhuijzen P."/>
            <person name="Goolsby J.A."/>
            <person name="Tidwell J."/>
            <person name="Bellgard S.E."/>
            <person name="Bellgard M.I."/>
        </authorList>
    </citation>
    <scope>NUCLEOTIDE SEQUENCE</scope>
    <source>
        <tissue evidence="1">Shoot tissue taken approximately 20 cm above the soil surface</tissue>
    </source>
</reference>